<name>A0ABN8YW63_RANTA</name>
<proteinExistence type="predicted"/>
<protein>
    <submittedName>
        <fullName evidence="1">Uncharacterized protein</fullName>
    </submittedName>
</protein>
<dbReference type="Proteomes" id="UP001176941">
    <property type="component" value="Chromosome 21"/>
</dbReference>
<keyword evidence="2" id="KW-1185">Reference proteome</keyword>
<accession>A0ABN8YW63</accession>
<organism evidence="1 2">
    <name type="scientific">Rangifer tarandus platyrhynchus</name>
    <name type="common">Svalbard reindeer</name>
    <dbReference type="NCBI Taxonomy" id="3082113"/>
    <lineage>
        <taxon>Eukaryota</taxon>
        <taxon>Metazoa</taxon>
        <taxon>Chordata</taxon>
        <taxon>Craniata</taxon>
        <taxon>Vertebrata</taxon>
        <taxon>Euteleostomi</taxon>
        <taxon>Mammalia</taxon>
        <taxon>Eutheria</taxon>
        <taxon>Laurasiatheria</taxon>
        <taxon>Artiodactyla</taxon>
        <taxon>Ruminantia</taxon>
        <taxon>Pecora</taxon>
        <taxon>Cervidae</taxon>
        <taxon>Odocoileinae</taxon>
        <taxon>Rangifer</taxon>
    </lineage>
</organism>
<dbReference type="EMBL" id="OX459957">
    <property type="protein sequence ID" value="CAI9163934.1"/>
    <property type="molecule type" value="Genomic_DNA"/>
</dbReference>
<evidence type="ECO:0000313" key="1">
    <source>
        <dbReference type="EMBL" id="CAI9163934.1"/>
    </source>
</evidence>
<evidence type="ECO:0000313" key="2">
    <source>
        <dbReference type="Proteomes" id="UP001176941"/>
    </source>
</evidence>
<gene>
    <name evidence="1" type="ORF">MRATA1EN1_LOCUS12896</name>
</gene>
<reference evidence="1" key="1">
    <citation type="submission" date="2023-04" db="EMBL/GenBank/DDBJ databases">
        <authorList>
            <consortium name="ELIXIR-Norway"/>
        </authorList>
    </citation>
    <scope>NUCLEOTIDE SEQUENCE [LARGE SCALE GENOMIC DNA]</scope>
</reference>
<sequence length="101" mass="11374">MNAAHQAALSMGFPRQEHWSRLPFPSPGDLSDPGMEPASPAEVGLFFTTEPPEKPPDTWVLTLIRCDDALLAVQTIFYWGAVLLRVSGVLRLLFHWLHIFF</sequence>